<dbReference type="Pfam" id="PF00919">
    <property type="entry name" value="UPF0004"/>
    <property type="match status" value="1"/>
</dbReference>
<keyword evidence="12" id="KW-0687">Ribonucleoprotein</keyword>
<dbReference type="HAMAP" id="MF_01865">
    <property type="entry name" value="MTTase_RimO"/>
    <property type="match status" value="1"/>
</dbReference>
<evidence type="ECO:0000256" key="8">
    <source>
        <dbReference type="HAMAP-Rule" id="MF_01865"/>
    </source>
</evidence>
<dbReference type="Gene3D" id="2.40.50.140">
    <property type="entry name" value="Nucleic acid-binding proteins"/>
    <property type="match status" value="1"/>
</dbReference>
<keyword evidence="6 8" id="KW-0408">Iron</keyword>
<dbReference type="CDD" id="cd01335">
    <property type="entry name" value="Radical_SAM"/>
    <property type="match status" value="1"/>
</dbReference>
<name>A0A930DNB0_9FIRM</name>
<comment type="cofactor">
    <cofactor evidence="8">
        <name>[4Fe-4S] cluster</name>
        <dbReference type="ChEBI" id="CHEBI:49883"/>
    </cofactor>
    <text evidence="8">Binds 2 [4Fe-4S] clusters. One cluster is coordinated with 3 cysteines and an exchangeable S-adenosyl-L-methionine.</text>
</comment>
<dbReference type="GO" id="GO:0035600">
    <property type="term" value="P:tRNA methylthiolation"/>
    <property type="evidence" value="ECO:0007669"/>
    <property type="project" value="UniProtKB-ARBA"/>
</dbReference>
<evidence type="ECO:0000256" key="6">
    <source>
        <dbReference type="ARBA" id="ARBA00023004"/>
    </source>
</evidence>
<sequence>MNLYLESLGCDKNRVDSEKLLSELLEKYEGAKVTMDPAEADIAIVNTCSFIGPAKEESINTILELAEYKKTGKLQKLIVAGCLVERYKDEIRKELPEIDEIASVKDYVSRLDNQMKRVESGERYTRYLKIAEGCDKYCSYCIIPRLRGHYRSIPMEQILEEAGQLVLEGAKELILVAQETTLYGTDLYGEKSLHKLLHALGEIEGLEWIRVLYCYPEEIELPLIEEIRDNPKVCHYLDLPIQHSSDRILKAMNRKTRRAELKEKIALLRREIPDICLRTTLITGFPGETEEDLEDVLSFIREERFDRLGVFPYSQEEGTYAATMDNQVPESVKNKRLSRIMELQQEIAFQKAEEQKGRVLKALVVAFDEEESRLVLRSYMDNPDIDSFIYLKGEERAVGDFVCVRIIDTEGYDLIGEYCESSQ</sequence>
<dbReference type="Gene3D" id="3.40.50.12160">
    <property type="entry name" value="Methylthiotransferase, N-terminal domain"/>
    <property type="match status" value="1"/>
</dbReference>
<dbReference type="InterPro" id="IPR058240">
    <property type="entry name" value="rSAM_sf"/>
</dbReference>
<keyword evidence="12" id="KW-0689">Ribosomal protein</keyword>
<feature type="binding site" evidence="8">
    <location>
        <position position="48"/>
    </location>
    <ligand>
        <name>[4Fe-4S] cluster</name>
        <dbReference type="ChEBI" id="CHEBI:49883"/>
        <label>1</label>
    </ligand>
</feature>
<evidence type="ECO:0000256" key="7">
    <source>
        <dbReference type="ARBA" id="ARBA00023014"/>
    </source>
</evidence>
<keyword evidence="3 8" id="KW-0808">Transferase</keyword>
<dbReference type="InterPro" id="IPR005839">
    <property type="entry name" value="Methylthiotransferase"/>
</dbReference>
<dbReference type="PROSITE" id="PS51918">
    <property type="entry name" value="RADICAL_SAM"/>
    <property type="match status" value="1"/>
</dbReference>
<dbReference type="PROSITE" id="PS01278">
    <property type="entry name" value="MTTASE_RADICAL"/>
    <property type="match status" value="1"/>
</dbReference>
<feature type="binding site" evidence="8">
    <location>
        <position position="141"/>
    </location>
    <ligand>
        <name>[4Fe-4S] cluster</name>
        <dbReference type="ChEBI" id="CHEBI:49883"/>
        <label>2</label>
        <note>4Fe-4S-S-AdoMet</note>
    </ligand>
</feature>
<dbReference type="SFLD" id="SFLDS00029">
    <property type="entry name" value="Radical_SAM"/>
    <property type="match status" value="1"/>
</dbReference>
<dbReference type="Pfam" id="PF18693">
    <property type="entry name" value="TRAM_2"/>
    <property type="match status" value="1"/>
</dbReference>
<feature type="domain" description="MTTase N-terminal" evidence="10">
    <location>
        <begin position="1"/>
        <end position="120"/>
    </location>
</feature>
<dbReference type="Gene3D" id="3.30.750.210">
    <property type="match status" value="1"/>
</dbReference>
<dbReference type="NCBIfam" id="TIGR01125">
    <property type="entry name" value="30S ribosomal protein S12 methylthiotransferase RimO"/>
    <property type="match status" value="1"/>
</dbReference>
<dbReference type="GO" id="GO:0140101">
    <property type="term" value="F:catalytic activity, acting on a tRNA"/>
    <property type="evidence" value="ECO:0007669"/>
    <property type="project" value="UniProtKB-ARBA"/>
</dbReference>
<feature type="domain" description="Radical SAM core" evidence="11">
    <location>
        <begin position="120"/>
        <end position="350"/>
    </location>
</feature>
<dbReference type="GO" id="GO:0103039">
    <property type="term" value="F:protein methylthiotransferase activity"/>
    <property type="evidence" value="ECO:0007669"/>
    <property type="project" value="UniProtKB-EC"/>
</dbReference>
<dbReference type="InterPro" id="IPR013848">
    <property type="entry name" value="Methylthiotransferase_N"/>
</dbReference>
<protein>
    <recommendedName>
        <fullName evidence="8">Ribosomal protein uS12 methylthiotransferase RimO</fullName>
        <shortName evidence="8">uS12 MTTase</shortName>
        <shortName evidence="8">uS12 methylthiotransferase</shortName>
        <ecNumber evidence="8">2.8.4.4</ecNumber>
    </recommendedName>
    <alternativeName>
        <fullName evidence="8">Ribosomal protein uS12 (aspartate-C(3))-methylthiotransferase</fullName>
    </alternativeName>
    <alternativeName>
        <fullName evidence="8">Ribosome maturation factor RimO</fullName>
    </alternativeName>
</protein>
<dbReference type="InterPro" id="IPR006638">
    <property type="entry name" value="Elp3/MiaA/NifB-like_rSAM"/>
</dbReference>
<dbReference type="InterPro" id="IPR007197">
    <property type="entry name" value="rSAM"/>
</dbReference>
<evidence type="ECO:0000259" key="11">
    <source>
        <dbReference type="PROSITE" id="PS51918"/>
    </source>
</evidence>
<feature type="domain" description="TRAM" evidence="9">
    <location>
        <begin position="353"/>
        <end position="420"/>
    </location>
</feature>
<dbReference type="PANTHER" id="PTHR43837:SF1">
    <property type="entry name" value="RIBOSOMAL PROTEIN US12 METHYLTHIOTRANSFERASE RIMO"/>
    <property type="match status" value="1"/>
</dbReference>
<dbReference type="GO" id="GO:0046872">
    <property type="term" value="F:metal ion binding"/>
    <property type="evidence" value="ECO:0007669"/>
    <property type="project" value="UniProtKB-KW"/>
</dbReference>
<dbReference type="SFLD" id="SFLDG01061">
    <property type="entry name" value="methylthiotransferase"/>
    <property type="match status" value="1"/>
</dbReference>
<gene>
    <name evidence="8 12" type="primary">rimO</name>
    <name evidence="12" type="ORF">HXM93_01170</name>
</gene>
<evidence type="ECO:0000259" key="10">
    <source>
        <dbReference type="PROSITE" id="PS51449"/>
    </source>
</evidence>
<dbReference type="GO" id="GO:0051539">
    <property type="term" value="F:4 iron, 4 sulfur cluster binding"/>
    <property type="evidence" value="ECO:0007669"/>
    <property type="project" value="UniProtKB-UniRule"/>
</dbReference>
<comment type="caution">
    <text evidence="12">The sequence shown here is derived from an EMBL/GenBank/DDBJ whole genome shotgun (WGS) entry which is preliminary data.</text>
</comment>
<keyword evidence="2 8" id="KW-0963">Cytoplasm</keyword>
<dbReference type="PANTHER" id="PTHR43837">
    <property type="entry name" value="RIBOSOMAL PROTEIN S12 METHYLTHIOTRANSFERASE RIMO"/>
    <property type="match status" value="1"/>
</dbReference>
<dbReference type="InterPro" id="IPR002792">
    <property type="entry name" value="TRAM_dom"/>
</dbReference>
<dbReference type="NCBIfam" id="TIGR00089">
    <property type="entry name" value="MiaB/RimO family radical SAM methylthiotransferase"/>
    <property type="match status" value="1"/>
</dbReference>
<keyword evidence="1 8" id="KW-0004">4Fe-4S</keyword>
<dbReference type="AlphaFoldDB" id="A0A930DNB0"/>
<dbReference type="Gene3D" id="3.30.750.200">
    <property type="match status" value="1"/>
</dbReference>
<evidence type="ECO:0000313" key="13">
    <source>
        <dbReference type="Proteomes" id="UP000709351"/>
    </source>
</evidence>
<dbReference type="InterPro" id="IPR038135">
    <property type="entry name" value="Methylthiotransferase_N_sf"/>
</dbReference>
<feature type="binding site" evidence="8">
    <location>
        <position position="134"/>
    </location>
    <ligand>
        <name>[4Fe-4S] cluster</name>
        <dbReference type="ChEBI" id="CHEBI:49883"/>
        <label>2</label>
        <note>4Fe-4S-S-AdoMet</note>
    </ligand>
</feature>
<evidence type="ECO:0000313" key="12">
    <source>
        <dbReference type="EMBL" id="MBF1283134.1"/>
    </source>
</evidence>
<evidence type="ECO:0000256" key="4">
    <source>
        <dbReference type="ARBA" id="ARBA00022691"/>
    </source>
</evidence>
<dbReference type="GO" id="GO:0005829">
    <property type="term" value="C:cytosol"/>
    <property type="evidence" value="ECO:0007669"/>
    <property type="project" value="TreeGrafter"/>
</dbReference>
<evidence type="ECO:0000256" key="1">
    <source>
        <dbReference type="ARBA" id="ARBA00022485"/>
    </source>
</evidence>
<dbReference type="SFLD" id="SFLDF00274">
    <property type="entry name" value="ribosomal_protein_S12_methylth"/>
    <property type="match status" value="1"/>
</dbReference>
<feature type="binding site" evidence="8">
    <location>
        <position position="82"/>
    </location>
    <ligand>
        <name>[4Fe-4S] cluster</name>
        <dbReference type="ChEBI" id="CHEBI:49883"/>
        <label>1</label>
    </ligand>
</feature>
<evidence type="ECO:0000256" key="3">
    <source>
        <dbReference type="ARBA" id="ARBA00022679"/>
    </source>
</evidence>
<comment type="similarity">
    <text evidence="8">Belongs to the methylthiotransferase family. RimO subfamily.</text>
</comment>
<evidence type="ECO:0000259" key="9">
    <source>
        <dbReference type="PROSITE" id="PS50926"/>
    </source>
</evidence>
<dbReference type="EMBL" id="JABZRD010000042">
    <property type="protein sequence ID" value="MBF1283134.1"/>
    <property type="molecule type" value="Genomic_DNA"/>
</dbReference>
<keyword evidence="7 8" id="KW-0411">Iron-sulfur</keyword>
<evidence type="ECO:0000256" key="2">
    <source>
        <dbReference type="ARBA" id="ARBA00022490"/>
    </source>
</evidence>
<dbReference type="EC" id="2.8.4.4" evidence="8"/>
<keyword evidence="5 8" id="KW-0479">Metal-binding</keyword>
<dbReference type="GO" id="GO:0035599">
    <property type="term" value="F:aspartic acid methylthiotransferase activity"/>
    <property type="evidence" value="ECO:0007669"/>
    <property type="project" value="TreeGrafter"/>
</dbReference>
<dbReference type="SFLD" id="SFLDG01082">
    <property type="entry name" value="B12-binding_domain_containing"/>
    <property type="match status" value="1"/>
</dbReference>
<dbReference type="InterPro" id="IPR020612">
    <property type="entry name" value="Methylthiotransferase_CS"/>
</dbReference>
<feature type="binding site" evidence="8">
    <location>
        <position position="10"/>
    </location>
    <ligand>
        <name>[4Fe-4S] cluster</name>
        <dbReference type="ChEBI" id="CHEBI:49883"/>
        <label>1</label>
    </ligand>
</feature>
<feature type="binding site" evidence="8">
    <location>
        <position position="138"/>
    </location>
    <ligand>
        <name>[4Fe-4S] cluster</name>
        <dbReference type="ChEBI" id="CHEBI:49883"/>
        <label>2</label>
        <note>4Fe-4S-S-AdoMet</note>
    </ligand>
</feature>
<proteinExistence type="inferred from homology"/>
<comment type="catalytic activity">
    <reaction evidence="8">
        <text>L-aspartate(89)-[ribosomal protein uS12]-hydrogen + (sulfur carrier)-SH + AH2 + 2 S-adenosyl-L-methionine = 3-methylsulfanyl-L-aspartate(89)-[ribosomal protein uS12]-hydrogen + (sulfur carrier)-H + 5'-deoxyadenosine + L-methionine + A + S-adenosyl-L-homocysteine + 2 H(+)</text>
        <dbReference type="Rhea" id="RHEA:37087"/>
        <dbReference type="Rhea" id="RHEA-COMP:10460"/>
        <dbReference type="Rhea" id="RHEA-COMP:10461"/>
        <dbReference type="Rhea" id="RHEA-COMP:14737"/>
        <dbReference type="Rhea" id="RHEA-COMP:14739"/>
        <dbReference type="ChEBI" id="CHEBI:13193"/>
        <dbReference type="ChEBI" id="CHEBI:15378"/>
        <dbReference type="ChEBI" id="CHEBI:17319"/>
        <dbReference type="ChEBI" id="CHEBI:17499"/>
        <dbReference type="ChEBI" id="CHEBI:29917"/>
        <dbReference type="ChEBI" id="CHEBI:29961"/>
        <dbReference type="ChEBI" id="CHEBI:57844"/>
        <dbReference type="ChEBI" id="CHEBI:57856"/>
        <dbReference type="ChEBI" id="CHEBI:59789"/>
        <dbReference type="ChEBI" id="CHEBI:64428"/>
        <dbReference type="ChEBI" id="CHEBI:73599"/>
        <dbReference type="EC" id="2.8.4.4"/>
    </reaction>
</comment>
<reference evidence="12" key="1">
    <citation type="submission" date="2020-04" db="EMBL/GenBank/DDBJ databases">
        <title>Deep metagenomics examines the oral microbiome during advanced dental caries in children, revealing novel taxa and co-occurrences with host molecules.</title>
        <authorList>
            <person name="Baker J.L."/>
            <person name="Morton J.T."/>
            <person name="Dinis M."/>
            <person name="Alvarez R."/>
            <person name="Tran N.C."/>
            <person name="Knight R."/>
            <person name="Edlund A."/>
        </authorList>
    </citation>
    <scope>NUCLEOTIDE SEQUENCE</scope>
    <source>
        <strain evidence="12">JCVI_24_bin.2</strain>
    </source>
</reference>
<comment type="subcellular location">
    <subcellularLocation>
        <location evidence="8">Cytoplasm</location>
    </subcellularLocation>
</comment>
<dbReference type="PROSITE" id="PS50926">
    <property type="entry name" value="TRAM"/>
    <property type="match status" value="1"/>
</dbReference>
<dbReference type="SMART" id="SM00729">
    <property type="entry name" value="Elp3"/>
    <property type="match status" value="1"/>
</dbReference>
<comment type="function">
    <text evidence="8">Catalyzes the methylthiolation of an aspartic acid residue of ribosomal protein uS12.</text>
</comment>
<dbReference type="PROSITE" id="PS51449">
    <property type="entry name" value="MTTASE_N"/>
    <property type="match status" value="1"/>
</dbReference>
<dbReference type="GO" id="GO:0005840">
    <property type="term" value="C:ribosome"/>
    <property type="evidence" value="ECO:0007669"/>
    <property type="project" value="UniProtKB-KW"/>
</dbReference>
<organism evidence="12 13">
    <name type="scientific">Oribacterium parvum</name>
    <dbReference type="NCBI Taxonomy" id="1501329"/>
    <lineage>
        <taxon>Bacteria</taxon>
        <taxon>Bacillati</taxon>
        <taxon>Bacillota</taxon>
        <taxon>Clostridia</taxon>
        <taxon>Lachnospirales</taxon>
        <taxon>Lachnospiraceae</taxon>
        <taxon>Oribacterium</taxon>
    </lineage>
</organism>
<keyword evidence="4 8" id="KW-0949">S-adenosyl-L-methionine</keyword>
<dbReference type="InterPro" id="IPR005840">
    <property type="entry name" value="Ribosomal_uS12_MeSTrfase_RimO"/>
</dbReference>
<dbReference type="SUPFAM" id="SSF102114">
    <property type="entry name" value="Radical SAM enzymes"/>
    <property type="match status" value="1"/>
</dbReference>
<evidence type="ECO:0000256" key="5">
    <source>
        <dbReference type="ARBA" id="ARBA00022723"/>
    </source>
</evidence>
<dbReference type="FunFam" id="3.80.30.20:FF:000001">
    <property type="entry name" value="tRNA-2-methylthio-N(6)-dimethylallyladenosine synthase 2"/>
    <property type="match status" value="1"/>
</dbReference>
<dbReference type="Proteomes" id="UP000709351">
    <property type="component" value="Unassembled WGS sequence"/>
</dbReference>
<dbReference type="Pfam" id="PF04055">
    <property type="entry name" value="Radical_SAM"/>
    <property type="match status" value="1"/>
</dbReference>
<dbReference type="InterPro" id="IPR012340">
    <property type="entry name" value="NA-bd_OB-fold"/>
</dbReference>
<accession>A0A930DNB0</accession>